<evidence type="ECO:0000313" key="2">
    <source>
        <dbReference type="Proteomes" id="UP001153269"/>
    </source>
</evidence>
<name>A0A9N7ZC03_PLEPL</name>
<gene>
    <name evidence="1" type="ORF">PLEPLA_LOCUS46607</name>
</gene>
<reference evidence="1" key="1">
    <citation type="submission" date="2020-03" db="EMBL/GenBank/DDBJ databases">
        <authorList>
            <person name="Weist P."/>
        </authorList>
    </citation>
    <scope>NUCLEOTIDE SEQUENCE</scope>
</reference>
<accession>A0A9N7ZC03</accession>
<dbReference type="EMBL" id="CADEAL010004402">
    <property type="protein sequence ID" value="CAB1458775.1"/>
    <property type="molecule type" value="Genomic_DNA"/>
</dbReference>
<sequence length="156" mass="17069">MDFIAMATDSEIIQRALKARVIGTLSDNGSGRLPHEQPEVSVYTQAHMKQEYLQMYRLIQFHLSTCDKLWHSERQPTELRAIPGETLPSPSDRLYIRTIKHGPSSHDIQGSSVEAALTVGALRGVTGGKQSPVARRPVGSSGRCVMATQAKTSVVS</sequence>
<dbReference type="Proteomes" id="UP001153269">
    <property type="component" value="Unassembled WGS sequence"/>
</dbReference>
<proteinExistence type="predicted"/>
<keyword evidence="2" id="KW-1185">Reference proteome</keyword>
<organism evidence="1 2">
    <name type="scientific">Pleuronectes platessa</name>
    <name type="common">European plaice</name>
    <dbReference type="NCBI Taxonomy" id="8262"/>
    <lineage>
        <taxon>Eukaryota</taxon>
        <taxon>Metazoa</taxon>
        <taxon>Chordata</taxon>
        <taxon>Craniata</taxon>
        <taxon>Vertebrata</taxon>
        <taxon>Euteleostomi</taxon>
        <taxon>Actinopterygii</taxon>
        <taxon>Neopterygii</taxon>
        <taxon>Teleostei</taxon>
        <taxon>Neoteleostei</taxon>
        <taxon>Acanthomorphata</taxon>
        <taxon>Carangaria</taxon>
        <taxon>Pleuronectiformes</taxon>
        <taxon>Pleuronectoidei</taxon>
        <taxon>Pleuronectidae</taxon>
        <taxon>Pleuronectes</taxon>
    </lineage>
</organism>
<comment type="caution">
    <text evidence="1">The sequence shown here is derived from an EMBL/GenBank/DDBJ whole genome shotgun (WGS) entry which is preliminary data.</text>
</comment>
<dbReference type="AlphaFoldDB" id="A0A9N7ZC03"/>
<evidence type="ECO:0000313" key="1">
    <source>
        <dbReference type="EMBL" id="CAB1458775.1"/>
    </source>
</evidence>
<protein>
    <submittedName>
        <fullName evidence="1">Uncharacterized protein</fullName>
    </submittedName>
</protein>